<protein>
    <recommendedName>
        <fullName evidence="4">ABC transporter substrate-binding protein</fullName>
    </recommendedName>
</protein>
<keyword evidence="3" id="KW-1185">Reference proteome</keyword>
<comment type="caution">
    <text evidence="2">The sequence shown here is derived from an EMBL/GenBank/DDBJ whole genome shotgun (WGS) entry which is preliminary data.</text>
</comment>
<organism evidence="2 3">
    <name type="scientific">Mycoplasma todarodis</name>
    <dbReference type="NCBI Taxonomy" id="1937191"/>
    <lineage>
        <taxon>Bacteria</taxon>
        <taxon>Bacillati</taxon>
        <taxon>Mycoplasmatota</taxon>
        <taxon>Mollicutes</taxon>
        <taxon>Mycoplasmataceae</taxon>
        <taxon>Mycoplasma</taxon>
    </lineage>
</organism>
<proteinExistence type="predicted"/>
<dbReference type="SUPFAM" id="SSF53850">
    <property type="entry name" value="Periplasmic binding protein-like II"/>
    <property type="match status" value="1"/>
</dbReference>
<dbReference type="AlphaFoldDB" id="A0A4R0XVA5"/>
<dbReference type="Proteomes" id="UP000291072">
    <property type="component" value="Unassembled WGS sequence"/>
</dbReference>
<feature type="chain" id="PRO_5020240758" description="ABC transporter substrate-binding protein" evidence="1">
    <location>
        <begin position="24"/>
        <end position="557"/>
    </location>
</feature>
<feature type="signal peptide" evidence="1">
    <location>
        <begin position="1"/>
        <end position="23"/>
    </location>
</feature>
<keyword evidence="1" id="KW-0732">Signal</keyword>
<evidence type="ECO:0008006" key="4">
    <source>
        <dbReference type="Google" id="ProtNLM"/>
    </source>
</evidence>
<evidence type="ECO:0000313" key="2">
    <source>
        <dbReference type="EMBL" id="TCG11659.1"/>
    </source>
</evidence>
<evidence type="ECO:0000313" key="3">
    <source>
        <dbReference type="Proteomes" id="UP000291072"/>
    </source>
</evidence>
<dbReference type="RefSeq" id="WP_131613188.1">
    <property type="nucleotide sequence ID" value="NZ_PSZP01000004.1"/>
</dbReference>
<dbReference type="Gene3D" id="3.40.190.10">
    <property type="entry name" value="Periplasmic binding protein-like II"/>
    <property type="match status" value="1"/>
</dbReference>
<dbReference type="PROSITE" id="PS51257">
    <property type="entry name" value="PROKAR_LIPOPROTEIN"/>
    <property type="match status" value="1"/>
</dbReference>
<accession>A0A4R0XVA5</accession>
<gene>
    <name evidence="2" type="ORF">C4B25_00930</name>
</gene>
<sequence length="557" mass="63217">MKLTKKGKKGVLLSLGLTSIVPAALALSSCSVVDLRSTIVINAEDREMTDANGNKYVSHAIRDIWKSSVEKWKEKFPEEAAKYDIKWTNLGSGDVTSRIRTQGFNQPTNPDIIFYQADKMSSLKVMNSLLDFRGSKKFPSAFSDLAQPNKYFADEVTSKGGLKHGISSETVQGVGSNVGIPLKVETVESFINYKKMFEIFDTEDEFKELFGLTQIADAAKELKSVAMNPTWDEIQKVYGNPKGLPLVVSNDKKRDEFADFFSKHFKLERLGEMAKRDAKQYATALELDYQNFWFTNPLIYSQFSPKNAFINSTPSIKPQDKRFLKDSAAGEYKEKTSFWSELSTKYPSNPTKPQDKITKTLYDLYHASAEANIDIKDRFKKGDAAFYISGPWEDKGIVNSSTYDGNLEKFIYTAAPGTLYSNAMRHYMNGWLYGVNNRNINNFPKQKAIRHILEFQLGTDAQKKWYKQVENFISSRDNSSEVSNGTFISRAGIKFISNHSAEYIVNQNNLPEEYHHLRMDQNFQSMMTQSLKTLDKSLTYESFTSGIVSLSKELMAK</sequence>
<dbReference type="EMBL" id="PSZP01000004">
    <property type="protein sequence ID" value="TCG11659.1"/>
    <property type="molecule type" value="Genomic_DNA"/>
</dbReference>
<evidence type="ECO:0000256" key="1">
    <source>
        <dbReference type="SAM" id="SignalP"/>
    </source>
</evidence>
<name>A0A4R0XVA5_9MOLU</name>
<reference evidence="2 3" key="1">
    <citation type="submission" date="2018-02" db="EMBL/GenBank/DDBJ databases">
        <title>Mycoplasma marinum and Mycoplasma todarodis sp. nov., moderately halophilic and psychrotolerant mycoplasmas isolated from cephalopods.</title>
        <authorList>
            <person name="Viver T."/>
        </authorList>
    </citation>
    <scope>NUCLEOTIDE SEQUENCE [LARGE SCALE GENOMIC DNA]</scope>
    <source>
        <strain evidence="2 3">5H</strain>
    </source>
</reference>